<dbReference type="FunFam" id="2.40.110.10:FF:000002">
    <property type="entry name" value="Acyl-CoA dehydrogenase fadE12"/>
    <property type="match status" value="1"/>
</dbReference>
<gene>
    <name evidence="10" type="primary">leu6</name>
</gene>
<dbReference type="InterPro" id="IPR009100">
    <property type="entry name" value="AcylCoA_DH/oxidase_NM_dom_sf"/>
</dbReference>
<dbReference type="InterPro" id="IPR009075">
    <property type="entry name" value="AcylCo_DH/oxidase_C"/>
</dbReference>
<keyword evidence="5 6" id="KW-0560">Oxidoreductase</keyword>
<dbReference type="SUPFAM" id="SSF56645">
    <property type="entry name" value="Acyl-CoA dehydrogenase NM domain-like"/>
    <property type="match status" value="1"/>
</dbReference>
<evidence type="ECO:0000256" key="2">
    <source>
        <dbReference type="ARBA" id="ARBA00009347"/>
    </source>
</evidence>
<dbReference type="InterPro" id="IPR006091">
    <property type="entry name" value="Acyl-CoA_Oxase/DH_mid-dom"/>
</dbReference>
<feature type="domain" description="Acyl-CoA oxidase/dehydrogenase middle" evidence="8">
    <location>
        <begin position="123"/>
        <end position="217"/>
    </location>
</feature>
<dbReference type="Gene3D" id="1.20.140.10">
    <property type="entry name" value="Butyryl-CoA Dehydrogenase, subunit A, domain 3"/>
    <property type="match status" value="1"/>
</dbReference>
<dbReference type="Gene3D" id="1.10.540.10">
    <property type="entry name" value="Acyl-CoA dehydrogenase/oxidase, N-terminal domain"/>
    <property type="match status" value="1"/>
</dbReference>
<evidence type="ECO:0000259" key="9">
    <source>
        <dbReference type="Pfam" id="PF02771"/>
    </source>
</evidence>
<dbReference type="EMBL" id="HM639990">
    <property type="protein sequence ID" value="ADZ24990.1"/>
    <property type="molecule type" value="Genomic_DNA"/>
</dbReference>
<feature type="domain" description="Acyl-CoA dehydrogenase/oxidase N-terminal" evidence="9">
    <location>
        <begin position="6"/>
        <end position="119"/>
    </location>
</feature>
<dbReference type="GO" id="GO:0050660">
    <property type="term" value="F:flavin adenine dinucleotide binding"/>
    <property type="evidence" value="ECO:0007669"/>
    <property type="project" value="InterPro"/>
</dbReference>
<dbReference type="GO" id="GO:0003995">
    <property type="term" value="F:acyl-CoA dehydrogenase activity"/>
    <property type="evidence" value="ECO:0007669"/>
    <property type="project" value="InterPro"/>
</dbReference>
<dbReference type="FunFam" id="1.20.140.10:FF:000001">
    <property type="entry name" value="Acyl-CoA dehydrogenase"/>
    <property type="match status" value="1"/>
</dbReference>
<dbReference type="Pfam" id="PF02770">
    <property type="entry name" value="Acyl-CoA_dh_M"/>
    <property type="match status" value="1"/>
</dbReference>
<dbReference type="PANTHER" id="PTHR43884">
    <property type="entry name" value="ACYL-COA DEHYDROGENASE"/>
    <property type="match status" value="1"/>
</dbReference>
<comment type="similarity">
    <text evidence="2 6">Belongs to the acyl-CoA dehydrogenase family.</text>
</comment>
<dbReference type="InterPro" id="IPR036250">
    <property type="entry name" value="AcylCo_DH-like_C"/>
</dbReference>
<organism evidence="10">
    <name type="scientific">Sorangium cellulosum</name>
    <name type="common">Polyangium cellulosum</name>
    <dbReference type="NCBI Taxonomy" id="56"/>
    <lineage>
        <taxon>Bacteria</taxon>
        <taxon>Pseudomonadati</taxon>
        <taxon>Myxococcota</taxon>
        <taxon>Polyangia</taxon>
        <taxon>Polyangiales</taxon>
        <taxon>Polyangiaceae</taxon>
        <taxon>Sorangium</taxon>
    </lineage>
</organism>
<protein>
    <submittedName>
        <fullName evidence="10">Prolyl-ACP dehydrogenase</fullName>
    </submittedName>
</protein>
<dbReference type="PROSITE" id="PS00072">
    <property type="entry name" value="ACYL_COA_DH_1"/>
    <property type="match status" value="1"/>
</dbReference>
<dbReference type="Gene3D" id="2.40.110.10">
    <property type="entry name" value="Butyryl-CoA Dehydrogenase, subunit A, domain 2"/>
    <property type="match status" value="1"/>
</dbReference>
<name>F1B9P8_SORCE</name>
<evidence type="ECO:0000256" key="5">
    <source>
        <dbReference type="ARBA" id="ARBA00023002"/>
    </source>
</evidence>
<evidence type="ECO:0000259" key="7">
    <source>
        <dbReference type="Pfam" id="PF00441"/>
    </source>
</evidence>
<evidence type="ECO:0000256" key="4">
    <source>
        <dbReference type="ARBA" id="ARBA00022827"/>
    </source>
</evidence>
<reference evidence="10" key="1">
    <citation type="journal article" date="2011" name="Mol. Biosyst.">
        <title>Insights into the complex biosynthesis of the leupyrrins in Sorangium cellulosum So ce690.</title>
        <authorList>
            <person name="Kopp M."/>
            <person name="Irschik H."/>
            <person name="Gemperlein K."/>
            <person name="Buntin K."/>
            <person name="Meiser P."/>
            <person name="Weissman K.J."/>
            <person name="Bode H.B."/>
            <person name="Muller R."/>
        </authorList>
    </citation>
    <scope>NUCLEOTIDE SEQUENCE</scope>
    <source>
        <strain evidence="10">So ce690</strain>
    </source>
</reference>
<proteinExistence type="inferred from homology"/>
<evidence type="ECO:0000259" key="8">
    <source>
        <dbReference type="Pfam" id="PF02770"/>
    </source>
</evidence>
<dbReference type="SUPFAM" id="SSF47203">
    <property type="entry name" value="Acyl-CoA dehydrogenase C-terminal domain-like"/>
    <property type="match status" value="1"/>
</dbReference>
<dbReference type="Pfam" id="PF02771">
    <property type="entry name" value="Acyl-CoA_dh_N"/>
    <property type="match status" value="1"/>
</dbReference>
<comment type="cofactor">
    <cofactor evidence="1 6">
        <name>FAD</name>
        <dbReference type="ChEBI" id="CHEBI:57692"/>
    </cofactor>
</comment>
<feature type="domain" description="Acyl-CoA dehydrogenase/oxidase C-terminal" evidence="7">
    <location>
        <begin position="230"/>
        <end position="375"/>
    </location>
</feature>
<dbReference type="InterPro" id="IPR013786">
    <property type="entry name" value="AcylCoA_DH/ox_N"/>
</dbReference>
<dbReference type="PANTHER" id="PTHR43884:SF12">
    <property type="entry name" value="ISOVALERYL-COA DEHYDROGENASE, MITOCHONDRIAL-RELATED"/>
    <property type="match status" value="1"/>
</dbReference>
<dbReference type="InterPro" id="IPR046373">
    <property type="entry name" value="Acyl-CoA_Oxase/DH_mid-dom_sf"/>
</dbReference>
<keyword evidence="4 6" id="KW-0274">FAD</keyword>
<dbReference type="InterPro" id="IPR006089">
    <property type="entry name" value="Acyl-CoA_DH_CS"/>
</dbReference>
<evidence type="ECO:0000256" key="3">
    <source>
        <dbReference type="ARBA" id="ARBA00022630"/>
    </source>
</evidence>
<dbReference type="AlphaFoldDB" id="F1B9P8"/>
<evidence type="ECO:0000256" key="1">
    <source>
        <dbReference type="ARBA" id="ARBA00001974"/>
    </source>
</evidence>
<keyword evidence="3 6" id="KW-0285">Flavoprotein</keyword>
<dbReference type="Pfam" id="PF00441">
    <property type="entry name" value="Acyl-CoA_dh_1"/>
    <property type="match status" value="1"/>
</dbReference>
<dbReference type="InterPro" id="IPR037069">
    <property type="entry name" value="AcylCoA_DH/ox_N_sf"/>
</dbReference>
<accession>F1B9P8</accession>
<evidence type="ECO:0000313" key="10">
    <source>
        <dbReference type="EMBL" id="ADZ24990.1"/>
    </source>
</evidence>
<evidence type="ECO:0000256" key="6">
    <source>
        <dbReference type="RuleBase" id="RU362125"/>
    </source>
</evidence>
<sequence length="379" mass="41384">MSSYTRERLDLLGRVRSAAEERMNGELAELDRTETFNLKGWQACADLGVLGYRVPRRYGGQELDVLDTVAALEGLGQGCRDNGLMLAVGAHIWACEVPILAFGTEEQKLEYLPKLASGELVACHAVSEPQAGSDVSSVSTTAVRRGDRYVLNGRKLYVTNAPIAGLCIVFATLDPAAGPRGLTAFLVEPDSAGMAVRKVSKMGLRTAQMGEISLVDCEVPLKNLLGKEREGLDIFNHSMEWERGFILAPAVGSMERVLQRCVRHARSRKQFGAPISSFQAISHKLVDMKLRIETSRSLLHGVAHLKQQGRSALGAAAMAKLHISESWTQVCLDALQIHGAQGYLCENELEREVRDVLGSKIFSGTSEIQRRIIAQLMGL</sequence>